<evidence type="ECO:0000313" key="1">
    <source>
        <dbReference type="EMBL" id="WAR10709.1"/>
    </source>
</evidence>
<keyword evidence="2" id="KW-1185">Reference proteome</keyword>
<name>A0ABY7ENP8_MYAAR</name>
<gene>
    <name evidence="1" type="ORF">MAR_035785</name>
</gene>
<proteinExistence type="predicted"/>
<accession>A0ABY7ENP8</accession>
<dbReference type="EMBL" id="CP111018">
    <property type="protein sequence ID" value="WAR10709.1"/>
    <property type="molecule type" value="Genomic_DNA"/>
</dbReference>
<dbReference type="Proteomes" id="UP001164746">
    <property type="component" value="Chromosome 7"/>
</dbReference>
<protein>
    <submittedName>
        <fullName evidence="1">Uncharacterized protein</fullName>
    </submittedName>
</protein>
<reference evidence="1" key="1">
    <citation type="submission" date="2022-11" db="EMBL/GenBank/DDBJ databases">
        <title>Centuries of genome instability and evolution in soft-shell clam transmissible cancer (bioRxiv).</title>
        <authorList>
            <person name="Hart S.F.M."/>
            <person name="Yonemitsu M.A."/>
            <person name="Giersch R.M."/>
            <person name="Beal B.F."/>
            <person name="Arriagada G."/>
            <person name="Davis B.W."/>
            <person name="Ostrander E.A."/>
            <person name="Goff S.P."/>
            <person name="Metzger M.J."/>
        </authorList>
    </citation>
    <scope>NUCLEOTIDE SEQUENCE</scope>
    <source>
        <strain evidence="1">MELC-2E11</strain>
        <tissue evidence="1">Siphon/mantle</tissue>
    </source>
</reference>
<sequence length="133" mass="15401">MATFEEIGSHEEDNMEYRKFPLRRMEPAIQKFLAVVQIDLGRIDSHKLNIEWVEVGDLQGFDGKIEPVKTFALNSLAEFLPLCNKSGEIEEGFIHTQRNERHEDIEVEQSSDFLDEVMFERPEDIEVAQSSDT</sequence>
<evidence type="ECO:0000313" key="2">
    <source>
        <dbReference type="Proteomes" id="UP001164746"/>
    </source>
</evidence>
<organism evidence="1 2">
    <name type="scientific">Mya arenaria</name>
    <name type="common">Soft-shell clam</name>
    <dbReference type="NCBI Taxonomy" id="6604"/>
    <lineage>
        <taxon>Eukaryota</taxon>
        <taxon>Metazoa</taxon>
        <taxon>Spiralia</taxon>
        <taxon>Lophotrochozoa</taxon>
        <taxon>Mollusca</taxon>
        <taxon>Bivalvia</taxon>
        <taxon>Autobranchia</taxon>
        <taxon>Heteroconchia</taxon>
        <taxon>Euheterodonta</taxon>
        <taxon>Imparidentia</taxon>
        <taxon>Neoheterodontei</taxon>
        <taxon>Myida</taxon>
        <taxon>Myoidea</taxon>
        <taxon>Myidae</taxon>
        <taxon>Mya</taxon>
    </lineage>
</organism>